<evidence type="ECO:0000256" key="2">
    <source>
        <dbReference type="ARBA" id="ARBA00013064"/>
    </source>
</evidence>
<feature type="domain" description="Tyrosine specific protein phosphatases" evidence="7">
    <location>
        <begin position="103"/>
        <end position="159"/>
    </location>
</feature>
<dbReference type="OrthoDB" id="2017893at2759"/>
<dbReference type="PANTHER" id="PTHR10159:SF519">
    <property type="entry name" value="DUAL SPECIFICITY PROTEIN PHOSPHATASE MPK3"/>
    <property type="match status" value="1"/>
</dbReference>
<evidence type="ECO:0000256" key="3">
    <source>
        <dbReference type="ARBA" id="ARBA00022801"/>
    </source>
</evidence>
<dbReference type="GO" id="GO:0005737">
    <property type="term" value="C:cytoplasm"/>
    <property type="evidence" value="ECO:0000318"/>
    <property type="project" value="GO_Central"/>
</dbReference>
<evidence type="ECO:0000256" key="5">
    <source>
        <dbReference type="SAM" id="MobiDB-lite"/>
    </source>
</evidence>
<dbReference type="HOGENOM" id="CLU_067703_0_0_1"/>
<dbReference type="STRING" id="5888.A0EDN8"/>
<dbReference type="PROSITE" id="PS50054">
    <property type="entry name" value="TYR_PHOSPHATASE_DUAL"/>
    <property type="match status" value="1"/>
</dbReference>
<dbReference type="SMART" id="SM00195">
    <property type="entry name" value="DSPc"/>
    <property type="match status" value="1"/>
</dbReference>
<dbReference type="RefSeq" id="XP_001460802.1">
    <property type="nucleotide sequence ID" value="XM_001460765.1"/>
</dbReference>
<dbReference type="GO" id="GO:0007165">
    <property type="term" value="P:signal transduction"/>
    <property type="evidence" value="ECO:0000318"/>
    <property type="project" value="GO_Central"/>
</dbReference>
<dbReference type="InterPro" id="IPR000340">
    <property type="entry name" value="Dual-sp_phosphatase_cat-dom"/>
</dbReference>
<evidence type="ECO:0000313" key="9">
    <source>
        <dbReference type="Proteomes" id="UP000000600"/>
    </source>
</evidence>
<dbReference type="PROSITE" id="PS50056">
    <property type="entry name" value="TYR_PHOSPHATASE_2"/>
    <property type="match status" value="1"/>
</dbReference>
<dbReference type="Proteomes" id="UP000000600">
    <property type="component" value="Unassembled WGS sequence"/>
</dbReference>
<dbReference type="InParanoid" id="A0EDN8"/>
<dbReference type="GO" id="GO:0043409">
    <property type="term" value="P:negative regulation of MAPK cascade"/>
    <property type="evidence" value="ECO:0000318"/>
    <property type="project" value="GO_Central"/>
</dbReference>
<dbReference type="OMA" id="CFDKYKR"/>
<gene>
    <name evidence="8" type="ORF">GSPATT00025749001</name>
</gene>
<dbReference type="GeneID" id="5046587"/>
<dbReference type="AlphaFoldDB" id="A0EDN8"/>
<dbReference type="Gene3D" id="3.90.190.10">
    <property type="entry name" value="Protein tyrosine phosphatase superfamily"/>
    <property type="match status" value="1"/>
</dbReference>
<dbReference type="KEGG" id="ptm:GSPATT00025749001"/>
<evidence type="ECO:0000256" key="4">
    <source>
        <dbReference type="ARBA" id="ARBA00022912"/>
    </source>
</evidence>
<accession>A0EDN8</accession>
<feature type="region of interest" description="Disordered" evidence="5">
    <location>
        <begin position="240"/>
        <end position="270"/>
    </location>
</feature>
<keyword evidence="9" id="KW-1185">Reference proteome</keyword>
<dbReference type="InterPro" id="IPR029021">
    <property type="entry name" value="Prot-tyrosine_phosphatase-like"/>
</dbReference>
<dbReference type="SMART" id="SM00404">
    <property type="entry name" value="PTPc_motif"/>
    <property type="match status" value="1"/>
</dbReference>
<dbReference type="GO" id="GO:0017017">
    <property type="term" value="F:MAP kinase tyrosine/serine/threonine phosphatase activity"/>
    <property type="evidence" value="ECO:0000318"/>
    <property type="project" value="GO_Central"/>
</dbReference>
<dbReference type="Pfam" id="PF00782">
    <property type="entry name" value="DSPc"/>
    <property type="match status" value="1"/>
</dbReference>
<dbReference type="GO" id="GO:0033550">
    <property type="term" value="F:MAP kinase tyrosine phosphatase activity"/>
    <property type="evidence" value="ECO:0000318"/>
    <property type="project" value="GO_Central"/>
</dbReference>
<dbReference type="SUPFAM" id="SSF52799">
    <property type="entry name" value="(Phosphotyrosine protein) phosphatases II"/>
    <property type="match status" value="1"/>
</dbReference>
<dbReference type="FunFam" id="3.90.190.10:FF:000134">
    <property type="entry name" value="Uncharacterized protein"/>
    <property type="match status" value="1"/>
</dbReference>
<dbReference type="CDD" id="cd14498">
    <property type="entry name" value="DSP"/>
    <property type="match status" value="1"/>
</dbReference>
<keyword evidence="4" id="KW-0904">Protein phosphatase</keyword>
<evidence type="ECO:0000259" key="7">
    <source>
        <dbReference type="PROSITE" id="PS50056"/>
    </source>
</evidence>
<feature type="compositionally biased region" description="Polar residues" evidence="5">
    <location>
        <begin position="257"/>
        <end position="268"/>
    </location>
</feature>
<organism evidence="8 9">
    <name type="scientific">Paramecium tetraurelia</name>
    <dbReference type="NCBI Taxonomy" id="5888"/>
    <lineage>
        <taxon>Eukaryota</taxon>
        <taxon>Sar</taxon>
        <taxon>Alveolata</taxon>
        <taxon>Ciliophora</taxon>
        <taxon>Intramacronucleata</taxon>
        <taxon>Oligohymenophorea</taxon>
        <taxon>Peniculida</taxon>
        <taxon>Parameciidae</taxon>
        <taxon>Paramecium</taxon>
    </lineage>
</organism>
<dbReference type="PROSITE" id="PS00383">
    <property type="entry name" value="TYR_PHOSPHATASE_1"/>
    <property type="match status" value="1"/>
</dbReference>
<dbReference type="InterPro" id="IPR000387">
    <property type="entry name" value="Tyr_Pase_dom"/>
</dbReference>
<dbReference type="InterPro" id="IPR020422">
    <property type="entry name" value="TYR_PHOSPHATASE_DUAL_dom"/>
</dbReference>
<evidence type="ECO:0000256" key="1">
    <source>
        <dbReference type="ARBA" id="ARBA00008601"/>
    </source>
</evidence>
<evidence type="ECO:0000313" key="8">
    <source>
        <dbReference type="EMBL" id="CAK93405.1"/>
    </source>
</evidence>
<keyword evidence="3" id="KW-0378">Hydrolase</keyword>
<proteinExistence type="inferred from homology"/>
<dbReference type="EC" id="3.1.3.48" evidence="2"/>
<sequence length="357" mass="41057">MFSYSPIKQNSYLSSSNQFEQPLDDMSCIIENGSMGSLYLGNIESACIQFQFTLLASLDNLKRHKIKGVLSICMNKIPFEVQTSLQHYLHIYLEDCESENIARHFENSNQFIDKARQSGNVLVHCMAGISRSATLVAAYLMKKNNMSAQDAIRLLERKRWQVYPNNGFLRQLSQYEKVLSQQNGRSDISSPLRDSWNKQFQTPTKESLFYNKYDEQQQSSQKTRPLDDICFDKYKRKSAGQEDLFRSPESNEKKPFSMTQHRPSSAIRTSPDLFKKKNLLADTIGGNKKDGLAALALELNQIDWQSKKLDLESKYPKPASQQNNVKSFLTPTRPLQLNQHQSKLDELLNSFNRKSIL</sequence>
<dbReference type="InterPro" id="IPR003595">
    <property type="entry name" value="Tyr_Pase_cat"/>
</dbReference>
<dbReference type="PANTHER" id="PTHR10159">
    <property type="entry name" value="DUAL SPECIFICITY PROTEIN PHOSPHATASE"/>
    <property type="match status" value="1"/>
</dbReference>
<dbReference type="InterPro" id="IPR016130">
    <property type="entry name" value="Tyr_Pase_AS"/>
</dbReference>
<reference evidence="8 9" key="1">
    <citation type="journal article" date="2006" name="Nature">
        <title>Global trends of whole-genome duplications revealed by the ciliate Paramecium tetraurelia.</title>
        <authorList>
            <consortium name="Genoscope"/>
            <person name="Aury J.-M."/>
            <person name="Jaillon O."/>
            <person name="Duret L."/>
            <person name="Noel B."/>
            <person name="Jubin C."/>
            <person name="Porcel B.M."/>
            <person name="Segurens B."/>
            <person name="Daubin V."/>
            <person name="Anthouard V."/>
            <person name="Aiach N."/>
            <person name="Arnaiz O."/>
            <person name="Billaut A."/>
            <person name="Beisson J."/>
            <person name="Blanc I."/>
            <person name="Bouhouche K."/>
            <person name="Camara F."/>
            <person name="Duharcourt S."/>
            <person name="Guigo R."/>
            <person name="Gogendeau D."/>
            <person name="Katinka M."/>
            <person name="Keller A.-M."/>
            <person name="Kissmehl R."/>
            <person name="Klotz C."/>
            <person name="Koll F."/>
            <person name="Le Moue A."/>
            <person name="Lepere C."/>
            <person name="Malinsky S."/>
            <person name="Nowacki M."/>
            <person name="Nowak J.K."/>
            <person name="Plattner H."/>
            <person name="Poulain J."/>
            <person name="Ruiz F."/>
            <person name="Serrano V."/>
            <person name="Zagulski M."/>
            <person name="Dessen P."/>
            <person name="Betermier M."/>
            <person name="Weissenbach J."/>
            <person name="Scarpelli C."/>
            <person name="Schachter V."/>
            <person name="Sperling L."/>
            <person name="Meyer E."/>
            <person name="Cohen J."/>
            <person name="Wincker P."/>
        </authorList>
    </citation>
    <scope>NUCLEOTIDE SEQUENCE [LARGE SCALE GENOMIC DNA]</scope>
    <source>
        <strain evidence="8 9">Stock d4-2</strain>
    </source>
</reference>
<dbReference type="EMBL" id="CT868672">
    <property type="protein sequence ID" value="CAK93405.1"/>
    <property type="molecule type" value="Genomic_DNA"/>
</dbReference>
<feature type="compositionally biased region" description="Basic and acidic residues" evidence="5">
    <location>
        <begin position="240"/>
        <end position="255"/>
    </location>
</feature>
<dbReference type="GO" id="GO:0008330">
    <property type="term" value="F:protein tyrosine/threonine phosphatase activity"/>
    <property type="evidence" value="ECO:0000318"/>
    <property type="project" value="GO_Central"/>
</dbReference>
<name>A0EDN8_PARTE</name>
<dbReference type="eggNOG" id="KOG1716">
    <property type="taxonomic scope" value="Eukaryota"/>
</dbReference>
<protein>
    <recommendedName>
        <fullName evidence="2">protein-tyrosine-phosphatase</fullName>
        <ecNumber evidence="2">3.1.3.48</ecNumber>
    </recommendedName>
</protein>
<feature type="domain" description="Tyrosine-protein phosphatase" evidence="6">
    <location>
        <begin position="30"/>
        <end position="181"/>
    </location>
</feature>
<comment type="similarity">
    <text evidence="1">Belongs to the protein-tyrosine phosphatase family. Non-receptor class dual specificity subfamily.</text>
</comment>
<evidence type="ECO:0000259" key="6">
    <source>
        <dbReference type="PROSITE" id="PS50054"/>
    </source>
</evidence>